<dbReference type="InterPro" id="IPR007182">
    <property type="entry name" value="MnhB"/>
</dbReference>
<keyword evidence="10" id="KW-1185">Reference proteome</keyword>
<comment type="similarity">
    <text evidence="2">Belongs to the CPA3 antiporters (TC 2.A.63) subunit B family.</text>
</comment>
<evidence type="ECO:0000256" key="5">
    <source>
        <dbReference type="ARBA" id="ARBA00022989"/>
    </source>
</evidence>
<feature type="transmembrane region" description="Helical" evidence="7">
    <location>
        <begin position="68"/>
        <end position="94"/>
    </location>
</feature>
<keyword evidence="5 7" id="KW-1133">Transmembrane helix</keyword>
<feature type="transmembrane region" description="Helical" evidence="7">
    <location>
        <begin position="12"/>
        <end position="32"/>
    </location>
</feature>
<dbReference type="GO" id="GO:0005886">
    <property type="term" value="C:plasma membrane"/>
    <property type="evidence" value="ECO:0007669"/>
    <property type="project" value="UniProtKB-SubCell"/>
</dbReference>
<feature type="domain" description="Na+/H+ antiporter MnhB subunit-related protein" evidence="8">
    <location>
        <begin position="7"/>
        <end position="139"/>
    </location>
</feature>
<evidence type="ECO:0000256" key="7">
    <source>
        <dbReference type="SAM" id="Phobius"/>
    </source>
</evidence>
<dbReference type="EMBL" id="CP003096">
    <property type="protein sequence ID" value="AER66938.1"/>
    <property type="molecule type" value="Genomic_DNA"/>
</dbReference>
<evidence type="ECO:0000256" key="6">
    <source>
        <dbReference type="ARBA" id="ARBA00023136"/>
    </source>
</evidence>
<keyword evidence="4 7" id="KW-0812">Transmembrane</keyword>
<dbReference type="NCBIfam" id="NF006248">
    <property type="entry name" value="PRK08386.1"/>
    <property type="match status" value="1"/>
</dbReference>
<proteinExistence type="inferred from homology"/>
<dbReference type="KEGG" id="tli:Tlie_1207"/>
<dbReference type="PANTHER" id="PTHR33932">
    <property type="entry name" value="NA(+)/H(+) ANTIPORTER SUBUNIT B"/>
    <property type="match status" value="1"/>
</dbReference>
<evidence type="ECO:0000313" key="9">
    <source>
        <dbReference type="EMBL" id="AER66938.1"/>
    </source>
</evidence>
<protein>
    <submittedName>
        <fullName evidence="9">Membrane bound hydrogenase subunit mbhF</fullName>
    </submittedName>
</protein>
<dbReference type="eggNOG" id="COG2111">
    <property type="taxonomic scope" value="Bacteria"/>
</dbReference>
<feature type="transmembrane region" description="Helical" evidence="7">
    <location>
        <begin position="38"/>
        <end position="56"/>
    </location>
</feature>
<dbReference type="STRING" id="580340.Tlie_1207"/>
<dbReference type="HOGENOM" id="CLU_101659_3_2_0"/>
<dbReference type="PANTHER" id="PTHR33932:SF4">
    <property type="entry name" value="NA(+)_H(+) ANTIPORTER SUBUNIT B"/>
    <property type="match status" value="1"/>
</dbReference>
<gene>
    <name evidence="9" type="ordered locus">Tlie_1207</name>
</gene>
<dbReference type="InterPro" id="IPR050622">
    <property type="entry name" value="CPA3_antiporter_subunitB"/>
</dbReference>
<evidence type="ECO:0000256" key="2">
    <source>
        <dbReference type="ARBA" id="ARBA00009425"/>
    </source>
</evidence>
<organism evidence="9 10">
    <name type="scientific">Thermovirga lienii (strain ATCC BAA-1197 / DSM 17291 / Cas60314)</name>
    <dbReference type="NCBI Taxonomy" id="580340"/>
    <lineage>
        <taxon>Bacteria</taxon>
        <taxon>Thermotogati</taxon>
        <taxon>Synergistota</taxon>
        <taxon>Synergistia</taxon>
        <taxon>Synergistales</taxon>
        <taxon>Thermovirgaceae</taxon>
        <taxon>Thermovirga</taxon>
    </lineage>
</organism>
<accession>G7V5M8</accession>
<sequence>MYSLSVIVRTICDVFAWFLAVFGVYVIVHGHLTPGGGFQGGAVVATLFAFLLVAYGGKKFVSFYKSNLFSWFETIGLLVFIGTGLLGLGTTFFYNFLAGQGGLFGSPVPIGPNSGVLNSSGTIALMNMAVGLEVIGGLSLILYYMFKGIRLYEESGSEETGHDG</sequence>
<keyword evidence="6 7" id="KW-0472">Membrane</keyword>
<reference evidence="10" key="1">
    <citation type="submission" date="2011-10" db="EMBL/GenBank/DDBJ databases">
        <title>The complete genome of chromosome of Thermovirga lienii DSM 17291.</title>
        <authorList>
            <consortium name="US DOE Joint Genome Institute (JGI-PGF)"/>
            <person name="Lucas S."/>
            <person name="Copeland A."/>
            <person name="Lapidus A."/>
            <person name="Glavina del Rio T."/>
            <person name="Dalin E."/>
            <person name="Tice H."/>
            <person name="Bruce D."/>
            <person name="Goodwin L."/>
            <person name="Pitluck S."/>
            <person name="Peters L."/>
            <person name="Mikhailova N."/>
            <person name="Saunders E."/>
            <person name="Kyrpides N."/>
            <person name="Mavromatis K."/>
            <person name="Ivanova N."/>
            <person name="Last F.I."/>
            <person name="Brettin T."/>
            <person name="Detter J.C."/>
            <person name="Han C."/>
            <person name="Larimer F."/>
            <person name="Land M."/>
            <person name="Hauser L."/>
            <person name="Markowitz V."/>
            <person name="Cheng J.-F."/>
            <person name="Hugenholtz P."/>
            <person name="Woyke T."/>
            <person name="Wu D."/>
            <person name="Spring S."/>
            <person name="Schroeder M."/>
            <person name="Brambilla E.-M."/>
            <person name="Klenk H.-P."/>
            <person name="Eisen J.A."/>
        </authorList>
    </citation>
    <scope>NUCLEOTIDE SEQUENCE [LARGE SCALE GENOMIC DNA]</scope>
    <source>
        <strain evidence="10">ATCC BAA-1197 / DSM 17291 / Cas60314</strain>
    </source>
</reference>
<comment type="subcellular location">
    <subcellularLocation>
        <location evidence="1">Cell membrane</location>
        <topology evidence="1">Multi-pass membrane protein</topology>
    </subcellularLocation>
</comment>
<dbReference type="AlphaFoldDB" id="G7V5M8"/>
<evidence type="ECO:0000256" key="4">
    <source>
        <dbReference type="ARBA" id="ARBA00022692"/>
    </source>
</evidence>
<dbReference type="Proteomes" id="UP000005868">
    <property type="component" value="Chromosome"/>
</dbReference>
<dbReference type="OrthoDB" id="9798859at2"/>
<evidence type="ECO:0000256" key="3">
    <source>
        <dbReference type="ARBA" id="ARBA00022475"/>
    </source>
</evidence>
<name>G7V5M8_THELD</name>
<evidence type="ECO:0000313" key="10">
    <source>
        <dbReference type="Proteomes" id="UP000005868"/>
    </source>
</evidence>
<evidence type="ECO:0000259" key="8">
    <source>
        <dbReference type="Pfam" id="PF04039"/>
    </source>
</evidence>
<evidence type="ECO:0000256" key="1">
    <source>
        <dbReference type="ARBA" id="ARBA00004651"/>
    </source>
</evidence>
<dbReference type="Pfam" id="PF04039">
    <property type="entry name" value="MnhB"/>
    <property type="match status" value="1"/>
</dbReference>
<keyword evidence="3" id="KW-1003">Cell membrane</keyword>
<reference evidence="9 10" key="2">
    <citation type="journal article" date="2012" name="Stand. Genomic Sci.">
        <title>Genome sequence of the moderately thermophilic, amino-acid-degrading and sulfur-reducing bacterium Thermovirga lienii type strain (Cas60314(T)).</title>
        <authorList>
            <person name="Goker M."/>
            <person name="Saunders E."/>
            <person name="Lapidus A."/>
            <person name="Nolan M."/>
            <person name="Lucas S."/>
            <person name="Hammon N."/>
            <person name="Deshpande S."/>
            <person name="Cheng J.F."/>
            <person name="Han C."/>
            <person name="Tapia R."/>
            <person name="Goodwin L.A."/>
            <person name="Pitluck S."/>
            <person name="Liolios K."/>
            <person name="Mavromatis K."/>
            <person name="Pagani I."/>
            <person name="Ivanova N."/>
            <person name="Mikhailova N."/>
            <person name="Pati A."/>
            <person name="Chen A."/>
            <person name="Palaniappan K."/>
            <person name="Land M."/>
            <person name="Chang Y.J."/>
            <person name="Jeffries C.D."/>
            <person name="Brambilla E.M."/>
            <person name="Rohde M."/>
            <person name="Spring S."/>
            <person name="Detter J.C."/>
            <person name="Woyke T."/>
            <person name="Bristow J."/>
            <person name="Eisen J.A."/>
            <person name="Markowitz V."/>
            <person name="Hugenholtz P."/>
            <person name="Kyrpides N.C."/>
            <person name="Klenk H.P."/>
        </authorList>
    </citation>
    <scope>NUCLEOTIDE SEQUENCE [LARGE SCALE GENOMIC DNA]</scope>
    <source>
        <strain evidence="10">ATCC BAA-1197 / DSM 17291 / Cas60314</strain>
    </source>
</reference>
<feature type="transmembrane region" description="Helical" evidence="7">
    <location>
        <begin position="123"/>
        <end position="146"/>
    </location>
</feature>